<evidence type="ECO:0000313" key="1">
    <source>
        <dbReference type="EMBL" id="GAH45419.1"/>
    </source>
</evidence>
<evidence type="ECO:0008006" key="2">
    <source>
        <dbReference type="Google" id="ProtNLM"/>
    </source>
</evidence>
<protein>
    <recommendedName>
        <fullName evidence="2">DUF4177 domain-containing protein</fullName>
    </recommendedName>
</protein>
<name>X1GUY7_9ZZZZ</name>
<sequence>MKWEYKLVTASFDLWTELIKARMEKRKPDVNSIQDILNKWGEEGWELVNIQTIEIDDEESICAYFKRPK</sequence>
<dbReference type="InterPro" id="IPR025234">
    <property type="entry name" value="YjzH-like"/>
</dbReference>
<comment type="caution">
    <text evidence="1">The sequence shown here is derived from an EMBL/GenBank/DDBJ whole genome shotgun (WGS) entry which is preliminary data.</text>
</comment>
<accession>X1GUY7</accession>
<dbReference type="AlphaFoldDB" id="X1GUY7"/>
<organism evidence="1">
    <name type="scientific">marine sediment metagenome</name>
    <dbReference type="NCBI Taxonomy" id="412755"/>
    <lineage>
        <taxon>unclassified sequences</taxon>
        <taxon>metagenomes</taxon>
        <taxon>ecological metagenomes</taxon>
    </lineage>
</organism>
<dbReference type="Pfam" id="PF13783">
    <property type="entry name" value="DUF4177"/>
    <property type="match status" value="1"/>
</dbReference>
<reference evidence="1" key="1">
    <citation type="journal article" date="2014" name="Front. Microbiol.">
        <title>High frequency of phylogenetically diverse reductive dehalogenase-homologous genes in deep subseafloor sedimentary metagenomes.</title>
        <authorList>
            <person name="Kawai M."/>
            <person name="Futagami T."/>
            <person name="Toyoda A."/>
            <person name="Takaki Y."/>
            <person name="Nishi S."/>
            <person name="Hori S."/>
            <person name="Arai W."/>
            <person name="Tsubouchi T."/>
            <person name="Morono Y."/>
            <person name="Uchiyama I."/>
            <person name="Ito T."/>
            <person name="Fujiyama A."/>
            <person name="Inagaki F."/>
            <person name="Takami H."/>
        </authorList>
    </citation>
    <scope>NUCLEOTIDE SEQUENCE</scope>
    <source>
        <strain evidence="1">Expedition CK06-06</strain>
    </source>
</reference>
<proteinExistence type="predicted"/>
<dbReference type="EMBL" id="BARU01007465">
    <property type="protein sequence ID" value="GAH45419.1"/>
    <property type="molecule type" value="Genomic_DNA"/>
</dbReference>
<gene>
    <name evidence="1" type="ORF">S03H2_14703</name>
</gene>